<sequence length="203" mass="22021">MATPTVRAPRRSDAPAIYRICFETGFTPEQIAARRPTPELLGHVWAGPYLAFAPEWCRAVVDAQGVAGYLLAVPSTAAFERWAGAEWWPPLRADHPADSPDLSPADRDVAARFVAPPASPSALLGDYPAHLHIDFLDRLRGLGFARVLIDDLCTRLGAVEVPGVHLGVSPRNANAIGLYGHLGFAELERDEHTIWMGRRTAGA</sequence>
<organism evidence="1 2">
    <name type="scientific">Amnibacterium soli</name>
    <dbReference type="NCBI Taxonomy" id="1282736"/>
    <lineage>
        <taxon>Bacteria</taxon>
        <taxon>Bacillati</taxon>
        <taxon>Actinomycetota</taxon>
        <taxon>Actinomycetes</taxon>
        <taxon>Micrococcales</taxon>
        <taxon>Microbacteriaceae</taxon>
        <taxon>Amnibacterium</taxon>
    </lineage>
</organism>
<evidence type="ECO:0000313" key="2">
    <source>
        <dbReference type="Proteomes" id="UP001500121"/>
    </source>
</evidence>
<name>A0ABP8Z0S5_9MICO</name>
<evidence type="ECO:0000313" key="1">
    <source>
        <dbReference type="EMBL" id="GAA4741859.1"/>
    </source>
</evidence>
<dbReference type="Proteomes" id="UP001500121">
    <property type="component" value="Unassembled WGS sequence"/>
</dbReference>
<dbReference type="PANTHER" id="PTHR13170">
    <property type="entry name" value="O-GLCNACASE"/>
    <property type="match status" value="1"/>
</dbReference>
<dbReference type="RefSeq" id="WP_345480057.1">
    <property type="nucleotide sequence ID" value="NZ_BAABLP010000002.1"/>
</dbReference>
<dbReference type="Gene3D" id="3.40.630.30">
    <property type="match status" value="1"/>
</dbReference>
<dbReference type="PANTHER" id="PTHR13170:SF16">
    <property type="entry name" value="PROTEIN O-GLCNACASE"/>
    <property type="match status" value="1"/>
</dbReference>
<protein>
    <recommendedName>
        <fullName evidence="3">GNAT family N-acetyltransferase</fullName>
    </recommendedName>
</protein>
<proteinExistence type="predicted"/>
<reference evidence="2" key="1">
    <citation type="journal article" date="2019" name="Int. J. Syst. Evol. Microbiol.">
        <title>The Global Catalogue of Microorganisms (GCM) 10K type strain sequencing project: providing services to taxonomists for standard genome sequencing and annotation.</title>
        <authorList>
            <consortium name="The Broad Institute Genomics Platform"/>
            <consortium name="The Broad Institute Genome Sequencing Center for Infectious Disease"/>
            <person name="Wu L."/>
            <person name="Ma J."/>
        </authorList>
    </citation>
    <scope>NUCLEOTIDE SEQUENCE [LARGE SCALE GENOMIC DNA]</scope>
    <source>
        <strain evidence="2">JCM 19015</strain>
    </source>
</reference>
<dbReference type="SUPFAM" id="SSF55729">
    <property type="entry name" value="Acyl-CoA N-acyltransferases (Nat)"/>
    <property type="match status" value="1"/>
</dbReference>
<keyword evidence="2" id="KW-1185">Reference proteome</keyword>
<accession>A0ABP8Z0S5</accession>
<dbReference type="InterPro" id="IPR016181">
    <property type="entry name" value="Acyl_CoA_acyltransferase"/>
</dbReference>
<comment type="caution">
    <text evidence="1">The sequence shown here is derived from an EMBL/GenBank/DDBJ whole genome shotgun (WGS) entry which is preliminary data.</text>
</comment>
<gene>
    <name evidence="1" type="ORF">GCM10025783_11390</name>
</gene>
<dbReference type="InterPro" id="IPR051822">
    <property type="entry name" value="Glycosyl_Hydrolase_84"/>
</dbReference>
<evidence type="ECO:0008006" key="3">
    <source>
        <dbReference type="Google" id="ProtNLM"/>
    </source>
</evidence>
<dbReference type="EMBL" id="BAABLP010000002">
    <property type="protein sequence ID" value="GAA4741859.1"/>
    <property type="molecule type" value="Genomic_DNA"/>
</dbReference>